<dbReference type="Gene3D" id="2.90.10.10">
    <property type="entry name" value="Bulb-type lectin domain"/>
    <property type="match status" value="1"/>
</dbReference>
<keyword evidence="9" id="KW-0418">Kinase</keyword>
<dbReference type="GO" id="GO:0051707">
    <property type="term" value="P:response to other organism"/>
    <property type="evidence" value="ECO:0007669"/>
    <property type="project" value="UniProtKB-ARBA"/>
</dbReference>
<dbReference type="PROSITE" id="PS50927">
    <property type="entry name" value="BULB_LECTIN"/>
    <property type="match status" value="1"/>
</dbReference>
<dbReference type="SUPFAM" id="SSF56112">
    <property type="entry name" value="Protein kinase-like (PK-like)"/>
    <property type="match status" value="1"/>
</dbReference>
<dbReference type="InterPro" id="IPR000858">
    <property type="entry name" value="S_locus_glycoprot_dom"/>
</dbReference>
<dbReference type="Proteomes" id="UP000324705">
    <property type="component" value="Chromosome 2A"/>
</dbReference>
<evidence type="ECO:0000256" key="2">
    <source>
        <dbReference type="ARBA" id="ARBA00012513"/>
    </source>
</evidence>
<dbReference type="PROSITE" id="PS50011">
    <property type="entry name" value="PROTEIN_KINASE_DOM"/>
    <property type="match status" value="1"/>
</dbReference>
<evidence type="ECO:0000256" key="15">
    <source>
        <dbReference type="ARBA" id="ARBA00048679"/>
    </source>
</evidence>
<dbReference type="Pfam" id="PF01453">
    <property type="entry name" value="B_lectin"/>
    <property type="match status" value="1"/>
</dbReference>
<keyword evidence="8 16" id="KW-0547">Nucleotide-binding</keyword>
<keyword evidence="7" id="KW-0732">Signal</keyword>
<dbReference type="SMART" id="SM00220">
    <property type="entry name" value="S_TKc"/>
    <property type="match status" value="1"/>
</dbReference>
<feature type="compositionally biased region" description="Low complexity" evidence="17">
    <location>
        <begin position="917"/>
        <end position="926"/>
    </location>
</feature>
<keyword evidence="18" id="KW-0812">Transmembrane</keyword>
<feature type="binding site" evidence="16">
    <location>
        <position position="646"/>
    </location>
    <ligand>
        <name>ATP</name>
        <dbReference type="ChEBI" id="CHEBI:30616"/>
    </ligand>
</feature>
<evidence type="ECO:0000256" key="10">
    <source>
        <dbReference type="ARBA" id="ARBA00022840"/>
    </source>
</evidence>
<dbReference type="PROSITE" id="PS00107">
    <property type="entry name" value="PROTEIN_KINASE_ATP"/>
    <property type="match status" value="1"/>
</dbReference>
<dbReference type="PANTHER" id="PTHR27002:SF583">
    <property type="entry name" value="OS04G0632901 PROTEIN"/>
    <property type="match status" value="1"/>
</dbReference>
<comment type="catalytic activity">
    <reaction evidence="15">
        <text>L-seryl-[protein] + ATP = O-phospho-L-seryl-[protein] + ADP + H(+)</text>
        <dbReference type="Rhea" id="RHEA:17989"/>
        <dbReference type="Rhea" id="RHEA-COMP:9863"/>
        <dbReference type="Rhea" id="RHEA-COMP:11604"/>
        <dbReference type="ChEBI" id="CHEBI:15378"/>
        <dbReference type="ChEBI" id="CHEBI:29999"/>
        <dbReference type="ChEBI" id="CHEBI:30616"/>
        <dbReference type="ChEBI" id="CHEBI:83421"/>
        <dbReference type="ChEBI" id="CHEBI:456216"/>
        <dbReference type="EC" id="2.7.11.1"/>
    </reaction>
</comment>
<evidence type="ECO:0000256" key="13">
    <source>
        <dbReference type="ARBA" id="ARBA00023180"/>
    </source>
</evidence>
<name>A0A9R1RDA0_TRITD</name>
<evidence type="ECO:0000259" key="21">
    <source>
        <dbReference type="PROSITE" id="PS50948"/>
    </source>
</evidence>
<dbReference type="InterPro" id="IPR024171">
    <property type="entry name" value="SRK-like_kinase"/>
</dbReference>
<evidence type="ECO:0000256" key="18">
    <source>
        <dbReference type="SAM" id="Phobius"/>
    </source>
</evidence>
<protein>
    <recommendedName>
        <fullName evidence="2">non-specific serine/threonine protein kinase</fullName>
        <ecNumber evidence="2">2.7.11.1</ecNumber>
    </recommendedName>
</protein>
<evidence type="ECO:0000256" key="7">
    <source>
        <dbReference type="ARBA" id="ARBA00022729"/>
    </source>
</evidence>
<feature type="transmembrane region" description="Helical" evidence="18">
    <location>
        <begin position="527"/>
        <end position="547"/>
    </location>
</feature>
<evidence type="ECO:0000313" key="22">
    <source>
        <dbReference type="EMBL" id="VAH37185.1"/>
    </source>
</evidence>
<dbReference type="GO" id="GO:0048544">
    <property type="term" value="P:recognition of pollen"/>
    <property type="evidence" value="ECO:0007669"/>
    <property type="project" value="InterPro"/>
</dbReference>
<dbReference type="PIRSF" id="PIRSF000641">
    <property type="entry name" value="SRK"/>
    <property type="match status" value="1"/>
</dbReference>
<evidence type="ECO:0000256" key="8">
    <source>
        <dbReference type="ARBA" id="ARBA00022741"/>
    </source>
</evidence>
<evidence type="ECO:0000256" key="9">
    <source>
        <dbReference type="ARBA" id="ARBA00022777"/>
    </source>
</evidence>
<keyword evidence="6" id="KW-0808">Transferase</keyword>
<dbReference type="Gene3D" id="3.30.200.20">
    <property type="entry name" value="Phosphorylase Kinase, domain 1"/>
    <property type="match status" value="1"/>
</dbReference>
<keyword evidence="3" id="KW-1003">Cell membrane</keyword>
<keyword evidence="13" id="KW-0325">Glycoprotein</keyword>
<dbReference type="GO" id="GO:0005886">
    <property type="term" value="C:plasma membrane"/>
    <property type="evidence" value="ECO:0007669"/>
    <property type="project" value="UniProtKB-SubCell"/>
</dbReference>
<dbReference type="Pfam" id="PF08276">
    <property type="entry name" value="PAN_2"/>
    <property type="match status" value="1"/>
</dbReference>
<keyword evidence="4" id="KW-0723">Serine/threonine-protein kinase</keyword>
<feature type="domain" description="Bulb-type lectin" evidence="20">
    <location>
        <begin position="95"/>
        <end position="217"/>
    </location>
</feature>
<keyword evidence="5" id="KW-0245">EGF-like domain</keyword>
<dbReference type="CDD" id="cd00028">
    <property type="entry name" value="B_lectin"/>
    <property type="match status" value="1"/>
</dbReference>
<dbReference type="InterPro" id="IPR011009">
    <property type="entry name" value="Kinase-like_dom_sf"/>
</dbReference>
<comment type="catalytic activity">
    <reaction evidence="14">
        <text>L-threonyl-[protein] + ATP = O-phospho-L-threonyl-[protein] + ADP + H(+)</text>
        <dbReference type="Rhea" id="RHEA:46608"/>
        <dbReference type="Rhea" id="RHEA-COMP:11060"/>
        <dbReference type="Rhea" id="RHEA-COMP:11605"/>
        <dbReference type="ChEBI" id="CHEBI:15378"/>
        <dbReference type="ChEBI" id="CHEBI:30013"/>
        <dbReference type="ChEBI" id="CHEBI:30616"/>
        <dbReference type="ChEBI" id="CHEBI:61977"/>
        <dbReference type="ChEBI" id="CHEBI:456216"/>
        <dbReference type="EC" id="2.7.11.1"/>
    </reaction>
</comment>
<keyword evidence="12" id="KW-0675">Receptor</keyword>
<dbReference type="EMBL" id="LT934113">
    <property type="protein sequence ID" value="VAH37185.1"/>
    <property type="molecule type" value="Genomic_DNA"/>
</dbReference>
<dbReference type="SMART" id="SM00473">
    <property type="entry name" value="PAN_AP"/>
    <property type="match status" value="1"/>
</dbReference>
<dbReference type="InterPro" id="IPR001245">
    <property type="entry name" value="Ser-Thr/Tyr_kinase_cat_dom"/>
</dbReference>
<evidence type="ECO:0000313" key="23">
    <source>
        <dbReference type="Proteomes" id="UP000324705"/>
    </source>
</evidence>
<evidence type="ECO:0000256" key="6">
    <source>
        <dbReference type="ARBA" id="ARBA00022679"/>
    </source>
</evidence>
<dbReference type="EC" id="2.7.11.1" evidence="2"/>
<dbReference type="InterPro" id="IPR036426">
    <property type="entry name" value="Bulb-type_lectin_dom_sf"/>
</dbReference>
<evidence type="ECO:0000256" key="1">
    <source>
        <dbReference type="ARBA" id="ARBA00004251"/>
    </source>
</evidence>
<feature type="domain" description="Apple" evidence="21">
    <location>
        <begin position="411"/>
        <end position="497"/>
    </location>
</feature>
<dbReference type="CDD" id="cd14066">
    <property type="entry name" value="STKc_IRAK"/>
    <property type="match status" value="1"/>
</dbReference>
<dbReference type="GO" id="GO:0004674">
    <property type="term" value="F:protein serine/threonine kinase activity"/>
    <property type="evidence" value="ECO:0007669"/>
    <property type="project" value="UniProtKB-KW"/>
</dbReference>
<evidence type="ECO:0000256" key="11">
    <source>
        <dbReference type="ARBA" id="ARBA00023157"/>
    </source>
</evidence>
<gene>
    <name evidence="22" type="ORF">TRITD_2Av1G266620</name>
</gene>
<keyword evidence="18" id="KW-0472">Membrane</keyword>
<dbReference type="Gene3D" id="1.10.510.10">
    <property type="entry name" value="Transferase(Phosphotransferase) domain 1"/>
    <property type="match status" value="1"/>
</dbReference>
<evidence type="ECO:0000256" key="3">
    <source>
        <dbReference type="ARBA" id="ARBA00022475"/>
    </source>
</evidence>
<evidence type="ECO:0000259" key="20">
    <source>
        <dbReference type="PROSITE" id="PS50927"/>
    </source>
</evidence>
<evidence type="ECO:0000256" key="12">
    <source>
        <dbReference type="ARBA" id="ARBA00023170"/>
    </source>
</evidence>
<dbReference type="InterPro" id="IPR000719">
    <property type="entry name" value="Prot_kinase_dom"/>
</dbReference>
<comment type="subcellular location">
    <subcellularLocation>
        <location evidence="1">Cell membrane</location>
        <topology evidence="1">Single-pass type I membrane protein</topology>
    </subcellularLocation>
</comment>
<proteinExistence type="predicted"/>
<dbReference type="InterPro" id="IPR001480">
    <property type="entry name" value="Bulb-type_lectin_dom"/>
</dbReference>
<dbReference type="SMART" id="SM00108">
    <property type="entry name" value="B_lectin"/>
    <property type="match status" value="1"/>
</dbReference>
<evidence type="ECO:0000256" key="16">
    <source>
        <dbReference type="PROSITE-ProRule" id="PRU10141"/>
    </source>
</evidence>
<organism evidence="22 23">
    <name type="scientific">Triticum turgidum subsp. durum</name>
    <name type="common">Durum wheat</name>
    <name type="synonym">Triticum durum</name>
    <dbReference type="NCBI Taxonomy" id="4567"/>
    <lineage>
        <taxon>Eukaryota</taxon>
        <taxon>Viridiplantae</taxon>
        <taxon>Streptophyta</taxon>
        <taxon>Embryophyta</taxon>
        <taxon>Tracheophyta</taxon>
        <taxon>Spermatophyta</taxon>
        <taxon>Magnoliopsida</taxon>
        <taxon>Liliopsida</taxon>
        <taxon>Poales</taxon>
        <taxon>Poaceae</taxon>
        <taxon>BOP clade</taxon>
        <taxon>Pooideae</taxon>
        <taxon>Triticodae</taxon>
        <taxon>Triticeae</taxon>
        <taxon>Triticinae</taxon>
        <taxon>Triticum</taxon>
    </lineage>
</organism>
<dbReference type="SUPFAM" id="SSF51110">
    <property type="entry name" value="alpha-D-mannose-specific plant lectins"/>
    <property type="match status" value="1"/>
</dbReference>
<dbReference type="InterPro" id="IPR003609">
    <property type="entry name" value="Pan_app"/>
</dbReference>
<dbReference type="Pfam" id="PF00954">
    <property type="entry name" value="S_locus_glycop"/>
    <property type="match status" value="1"/>
</dbReference>
<reference evidence="22 23" key="1">
    <citation type="submission" date="2017-09" db="EMBL/GenBank/DDBJ databases">
        <authorList>
            <consortium name="International Durum Wheat Genome Sequencing Consortium (IDWGSC)"/>
            <person name="Milanesi L."/>
        </authorList>
    </citation>
    <scope>NUCLEOTIDE SEQUENCE [LARGE SCALE GENOMIC DNA]</scope>
    <source>
        <strain evidence="23">cv. Svevo</strain>
    </source>
</reference>
<feature type="region of interest" description="Disordered" evidence="17">
    <location>
        <begin position="909"/>
        <end position="933"/>
    </location>
</feature>
<accession>A0A9R1RDA0</accession>
<evidence type="ECO:0000259" key="19">
    <source>
        <dbReference type="PROSITE" id="PS50011"/>
    </source>
</evidence>
<evidence type="ECO:0000256" key="14">
    <source>
        <dbReference type="ARBA" id="ARBA00047899"/>
    </source>
</evidence>
<dbReference type="Gramene" id="TRITD2Av1G266620.1">
    <property type="protein sequence ID" value="TRITD2Av1G266620.1"/>
    <property type="gene ID" value="TRITD2Av1G266620"/>
</dbReference>
<feature type="transmembrane region" description="Helical" evidence="18">
    <location>
        <begin position="559"/>
        <end position="578"/>
    </location>
</feature>
<dbReference type="CDD" id="cd01098">
    <property type="entry name" value="PAN_AP_plant"/>
    <property type="match status" value="1"/>
</dbReference>
<evidence type="ECO:0000256" key="4">
    <source>
        <dbReference type="ARBA" id="ARBA00022527"/>
    </source>
</evidence>
<dbReference type="PANTHER" id="PTHR27002">
    <property type="entry name" value="RECEPTOR-LIKE SERINE/THREONINE-PROTEIN KINASE SD1-8"/>
    <property type="match status" value="1"/>
</dbReference>
<dbReference type="AlphaFoldDB" id="A0A9R1RDA0"/>
<keyword evidence="10 16" id="KW-0067">ATP-binding</keyword>
<dbReference type="FunFam" id="1.10.510.10:FF:000060">
    <property type="entry name" value="G-type lectin S-receptor-like serine/threonine-protein kinase"/>
    <property type="match status" value="1"/>
</dbReference>
<dbReference type="GO" id="GO:0005524">
    <property type="term" value="F:ATP binding"/>
    <property type="evidence" value="ECO:0007669"/>
    <property type="project" value="UniProtKB-UniRule"/>
</dbReference>
<evidence type="ECO:0000256" key="5">
    <source>
        <dbReference type="ARBA" id="ARBA00022536"/>
    </source>
</evidence>
<dbReference type="InterPro" id="IPR008271">
    <property type="entry name" value="Ser/Thr_kinase_AS"/>
</dbReference>
<dbReference type="FunFam" id="3.30.200.20:FF:000402">
    <property type="entry name" value="Serine/threonine-protein kinase"/>
    <property type="match status" value="1"/>
</dbReference>
<dbReference type="PROSITE" id="PS00108">
    <property type="entry name" value="PROTEIN_KINASE_ST"/>
    <property type="match status" value="1"/>
</dbReference>
<keyword evidence="18" id="KW-1133">Transmembrane helix</keyword>
<evidence type="ECO:0000256" key="17">
    <source>
        <dbReference type="SAM" id="MobiDB-lite"/>
    </source>
</evidence>
<dbReference type="InterPro" id="IPR017441">
    <property type="entry name" value="Protein_kinase_ATP_BS"/>
</dbReference>
<keyword evidence="23" id="KW-1185">Reference proteome</keyword>
<feature type="domain" description="Protein kinase" evidence="19">
    <location>
        <begin position="618"/>
        <end position="903"/>
    </location>
</feature>
<dbReference type="PROSITE" id="PS50948">
    <property type="entry name" value="PAN"/>
    <property type="match status" value="1"/>
</dbReference>
<dbReference type="Pfam" id="PF07714">
    <property type="entry name" value="PK_Tyr_Ser-Thr"/>
    <property type="match status" value="1"/>
</dbReference>
<dbReference type="FunFam" id="2.90.10.10:FF:000005">
    <property type="entry name" value="G-type lectin S-receptor-like serine/threonine-protein kinase"/>
    <property type="match status" value="1"/>
</dbReference>
<keyword evidence="11" id="KW-1015">Disulfide bond</keyword>
<sequence length="933" mass="102604">MKHRAAIKHTRISFVSSFLRSELLVAGMNISRCILVLDTSISATSNLERRKYYQKVLREAANHNTTMFLNLRVMLVSVLCLSIGTSLGSGVSSPDALNDGRRNITGDQTLVSVDGSFTLGFFSPGAPSRWYLGIWFSASTDAVVWVANRDNPLNDTAGVLVIDGAGILHLLDGSSRAAWSSNTTDGDTPSAAVAQLLESGNLVVRDESSGTVLWQSFDHPTNTLIAGMRLGRNPQTGVEWSLTSWRSPDDPATGDCRRAMDTRGLPDCVSWRGGAKKYRTGPWNGLWFSGIPEMASYSNMFTNQMVVRPDEVAYVFNATAGAPFSRLVLSESGVIQRLVWDADSRVWNVFARAPMDVCDDYAKCGAFGLCNVNTASTLFCGCVVGFVPVSPAQWSMREASAGCRRNAPLECRGRGATTDGFAVVSGVKLPDTDNATVDAGATLEECRARCLANCSCVAFAAADIRGGGGGSGCVIWVGDIVDVRYVDKGQELYVRLAKSELAGTYVQLQCNYANLYRSQQQLTIGQISSYIIYVTVNAVIFFVKFICAANKKRGSLLKILLPVAACLLVLMCMFLVWICKFRGMRRKKDIQAKTILGDENIELPFVSFRDIVTATNDFSKENMLGQGGFGKVYKGMLEDDTEVAIKRLSKSSGQGAEEFRNEVVLIAKLQHRNLVRLLGYCIHGDERLLIYEYLPNKSLDIFIFDDASKYVLDWPTRSQIIKGVARGLLYLHQDSRLTIIHRDLKSSNILLDVDMSPKISDFGMARIFGRNQQEASTNRVVGTYGYMSPEYAMDGAFSVKSDTYSFGVLLLEIISGLKISLPHLSDFPNLLAYAWNLWNDEKPMDMVDSSVIDNCSPAEVLRCIHIGLLCVQDNPNNRPLMSKVVFMLENEATSLSTPRQPVYFAQRNSEAKETGENTTSSMNSMSLTVLEGR</sequence>